<evidence type="ECO:0000256" key="3">
    <source>
        <dbReference type="ARBA" id="ARBA00022559"/>
    </source>
</evidence>
<dbReference type="InterPro" id="IPR018028">
    <property type="entry name" value="Catalase"/>
</dbReference>
<keyword evidence="15" id="KW-1185">Reference proteome</keyword>
<dbReference type="GO" id="GO:0046872">
    <property type="term" value="F:metal ion binding"/>
    <property type="evidence" value="ECO:0007669"/>
    <property type="project" value="UniProtKB-KW"/>
</dbReference>
<evidence type="ECO:0000256" key="9">
    <source>
        <dbReference type="PIRSR" id="PIRSR000296-1"/>
    </source>
</evidence>
<accession>W0PAR6</accession>
<evidence type="ECO:0000256" key="2">
    <source>
        <dbReference type="ARBA" id="ARBA00005329"/>
    </source>
</evidence>
<comment type="cofactor">
    <cofactor evidence="8">
        <name>heme</name>
        <dbReference type="ChEBI" id="CHEBI:30413"/>
    </cofactor>
</comment>
<sequence>MMQENKEPRPPGMTTGQKLLRFAAIGVAVLGLGAAFGYTGGWLGPQRLTADRIANTFEPGGKRHPGFRRNHAKGICVTGHFASSGQAQALSSAPLFAPDTTTPLVGRLALPGPNPYAPDSSVPIRSFALRFTMPDGQQWRTGMNSMPVFPVSTPQSFYEQQLAGAPDPKTGKPDPAKLKAFFAAHPETATFLAWVKTARPSASFATEAYYGLNAFVFINDKGVRQNVRWRVVPIDAPVAADATPEHDQNYLDKDLMTRLSAGPLRWRLMVTVADSGDPSNDATKQWPDSRRQVEAGTIVIEKSQTQDHGPCRDINFDPTVLPQGMAISDDPLLPARSAVYATSVDRRTREGLSSPALSSSTHSSEHAQ</sequence>
<dbReference type="Gene3D" id="1.20.1280.120">
    <property type="match status" value="1"/>
</dbReference>
<evidence type="ECO:0000313" key="14">
    <source>
        <dbReference type="EMBL" id="AHG62510.1"/>
    </source>
</evidence>
<gene>
    <name evidence="14" type="ORF">MIM_c04080</name>
</gene>
<dbReference type="GO" id="GO:0042542">
    <property type="term" value="P:response to hydrogen peroxide"/>
    <property type="evidence" value="ECO:0007669"/>
    <property type="project" value="TreeGrafter"/>
</dbReference>
<reference evidence="14 15" key="1">
    <citation type="journal article" date="2014" name="Microbiology">
        <title>Unravelling the complete genome sequence of Advenella mimigardefordensis strain DPN7T and novel insights in the catabolism of the xenobiotic polythioester precursor 3,3'-dithiodipropionate.</title>
        <authorList>
            <person name="Wubbeler J.H."/>
            <person name="Hiessl S."/>
            <person name="Schuldes J."/>
            <person name="Thurmer A."/>
            <person name="Daniel R."/>
            <person name="Steinbuchel A."/>
        </authorList>
    </citation>
    <scope>NUCLEOTIDE SEQUENCE [LARGE SCALE GENOMIC DNA]</scope>
    <source>
        <strain evidence="15">DSM 17166 / LMG 22922 / DPN7</strain>
    </source>
</reference>
<dbReference type="STRING" id="1247726.MIM_c04080"/>
<evidence type="ECO:0000256" key="8">
    <source>
        <dbReference type="PIRNR" id="PIRNR000296"/>
    </source>
</evidence>
<dbReference type="PIRSF" id="PIRSF000296">
    <property type="entry name" value="SrpA"/>
    <property type="match status" value="1"/>
</dbReference>
<evidence type="ECO:0000313" key="15">
    <source>
        <dbReference type="Proteomes" id="UP000019095"/>
    </source>
</evidence>
<comment type="function">
    <text evidence="8">Has an organic peroxide-dependent peroxidase activity.</text>
</comment>
<dbReference type="Gene3D" id="2.40.180.10">
    <property type="entry name" value="Catalase core domain"/>
    <property type="match status" value="1"/>
</dbReference>
<dbReference type="GO" id="GO:0020037">
    <property type="term" value="F:heme binding"/>
    <property type="evidence" value="ECO:0007669"/>
    <property type="project" value="InterPro"/>
</dbReference>
<dbReference type="GO" id="GO:0005737">
    <property type="term" value="C:cytoplasm"/>
    <property type="evidence" value="ECO:0007669"/>
    <property type="project" value="TreeGrafter"/>
</dbReference>
<dbReference type="GO" id="GO:0004096">
    <property type="term" value="F:catalase activity"/>
    <property type="evidence" value="ECO:0007669"/>
    <property type="project" value="InterPro"/>
</dbReference>
<feature type="region of interest" description="Disordered" evidence="11">
    <location>
        <begin position="344"/>
        <end position="368"/>
    </location>
</feature>
<dbReference type="EC" id="1.11.1.-" evidence="8"/>
<dbReference type="PANTHER" id="PTHR11465">
    <property type="entry name" value="CATALASE"/>
    <property type="match status" value="1"/>
</dbReference>
<feature type="domain" description="Catalase core" evidence="13">
    <location>
        <begin position="49"/>
        <end position="368"/>
    </location>
</feature>
<dbReference type="PROSITE" id="PS51402">
    <property type="entry name" value="CATALASE_3"/>
    <property type="match status" value="1"/>
</dbReference>
<evidence type="ECO:0000256" key="10">
    <source>
        <dbReference type="PIRSR" id="PIRSR000296-2"/>
    </source>
</evidence>
<dbReference type="PANTHER" id="PTHR11465:SF9">
    <property type="entry name" value="CATALASE"/>
    <property type="match status" value="1"/>
</dbReference>
<evidence type="ECO:0000256" key="11">
    <source>
        <dbReference type="SAM" id="MobiDB-lite"/>
    </source>
</evidence>
<dbReference type="AlphaFoldDB" id="W0PAR6"/>
<dbReference type="SMART" id="SM01060">
    <property type="entry name" value="Catalase"/>
    <property type="match status" value="1"/>
</dbReference>
<comment type="function">
    <text evidence="1">Decomposes hydrogen peroxide into water and oxygen; serves to protect cells from the toxic effects of hydrogen peroxide.</text>
</comment>
<dbReference type="InterPro" id="IPR011614">
    <property type="entry name" value="Catalase_core"/>
</dbReference>
<dbReference type="InterPro" id="IPR020835">
    <property type="entry name" value="Catalase_sf"/>
</dbReference>
<dbReference type="InterPro" id="IPR024168">
    <property type="entry name" value="Catalase_SrpA-type_pred"/>
</dbReference>
<comment type="similarity">
    <text evidence="2 8">Belongs to the catalase family.</text>
</comment>
<evidence type="ECO:0000256" key="6">
    <source>
        <dbReference type="ARBA" id="ARBA00023002"/>
    </source>
</evidence>
<feature type="compositionally biased region" description="Low complexity" evidence="11">
    <location>
        <begin position="353"/>
        <end position="362"/>
    </location>
</feature>
<keyword evidence="5 8" id="KW-0479">Metal-binding</keyword>
<dbReference type="EMBL" id="CP003915">
    <property type="protein sequence ID" value="AHG62510.1"/>
    <property type="molecule type" value="Genomic_DNA"/>
</dbReference>
<evidence type="ECO:0000259" key="13">
    <source>
        <dbReference type="SMART" id="SM01060"/>
    </source>
</evidence>
<dbReference type="KEGG" id="amim:MIM_c04080"/>
<protein>
    <recommendedName>
        <fullName evidence="8">Catalase-related peroxidase</fullName>
        <ecNumber evidence="8">1.11.1.-</ecNumber>
    </recommendedName>
</protein>
<dbReference type="SUPFAM" id="SSF56634">
    <property type="entry name" value="Heme-dependent catalase-like"/>
    <property type="match status" value="1"/>
</dbReference>
<dbReference type="CDD" id="cd08153">
    <property type="entry name" value="srpA_like"/>
    <property type="match status" value="1"/>
</dbReference>
<organism evidence="14 15">
    <name type="scientific">Advenella mimigardefordensis (strain DSM 17166 / LMG 22922 / DPN7)</name>
    <dbReference type="NCBI Taxonomy" id="1247726"/>
    <lineage>
        <taxon>Bacteria</taxon>
        <taxon>Pseudomonadati</taxon>
        <taxon>Pseudomonadota</taxon>
        <taxon>Betaproteobacteria</taxon>
        <taxon>Burkholderiales</taxon>
        <taxon>Alcaligenaceae</taxon>
    </lineage>
</organism>
<dbReference type="GO" id="GO:0042744">
    <property type="term" value="P:hydrogen peroxide catabolic process"/>
    <property type="evidence" value="ECO:0007669"/>
    <property type="project" value="TreeGrafter"/>
</dbReference>
<evidence type="ECO:0000256" key="12">
    <source>
        <dbReference type="SAM" id="Phobius"/>
    </source>
</evidence>
<feature type="active site" evidence="9">
    <location>
        <position position="71"/>
    </location>
</feature>
<keyword evidence="4 8" id="KW-0349">Heme</keyword>
<evidence type="ECO:0000256" key="5">
    <source>
        <dbReference type="ARBA" id="ARBA00022723"/>
    </source>
</evidence>
<keyword evidence="3 8" id="KW-0575">Peroxidase</keyword>
<dbReference type="Proteomes" id="UP000019095">
    <property type="component" value="Chromosome"/>
</dbReference>
<evidence type="ECO:0000256" key="7">
    <source>
        <dbReference type="ARBA" id="ARBA00023004"/>
    </source>
</evidence>
<keyword evidence="12" id="KW-1133">Transmembrane helix</keyword>
<keyword evidence="6 8" id="KW-0560">Oxidoreductase</keyword>
<proteinExistence type="inferred from homology"/>
<feature type="transmembrane region" description="Helical" evidence="12">
    <location>
        <begin position="20"/>
        <end position="43"/>
    </location>
</feature>
<dbReference type="Pfam" id="PF00199">
    <property type="entry name" value="Catalase"/>
    <property type="match status" value="1"/>
</dbReference>
<evidence type="ECO:0000256" key="4">
    <source>
        <dbReference type="ARBA" id="ARBA00022617"/>
    </source>
</evidence>
<dbReference type="HOGENOM" id="CLU_045961_1_0_4"/>
<dbReference type="PATRIC" id="fig|1247726.3.peg.448"/>
<name>W0PAR6_ADVMD</name>
<dbReference type="eggNOG" id="COG0753">
    <property type="taxonomic scope" value="Bacteria"/>
</dbReference>
<keyword evidence="12" id="KW-0472">Membrane</keyword>
<feature type="binding site" description="axial binding residue" evidence="10">
    <location>
        <position position="340"/>
    </location>
    <ligand>
        <name>heme</name>
        <dbReference type="ChEBI" id="CHEBI:30413"/>
    </ligand>
    <ligandPart>
        <name>Fe</name>
        <dbReference type="ChEBI" id="CHEBI:18248"/>
    </ligandPart>
</feature>
<keyword evidence="7 8" id="KW-0408">Iron</keyword>
<keyword evidence="12" id="KW-0812">Transmembrane</keyword>
<evidence type="ECO:0000256" key="1">
    <source>
        <dbReference type="ARBA" id="ARBA00002974"/>
    </source>
</evidence>